<evidence type="ECO:0000313" key="2">
    <source>
        <dbReference type="Proteomes" id="UP001232148"/>
    </source>
</evidence>
<evidence type="ECO:0000313" key="1">
    <source>
        <dbReference type="EMBL" id="KAK2035441.1"/>
    </source>
</evidence>
<dbReference type="AlphaFoldDB" id="A0AAD9M5J4"/>
<keyword evidence="2" id="KW-1185">Reference proteome</keyword>
<dbReference type="EMBL" id="MU842808">
    <property type="protein sequence ID" value="KAK2035441.1"/>
    <property type="molecule type" value="Genomic_DNA"/>
</dbReference>
<comment type="caution">
    <text evidence="1">The sequence shown here is derived from an EMBL/GenBank/DDBJ whole genome shotgun (WGS) entry which is preliminary data.</text>
</comment>
<sequence>MLSPLDALLLTPSQSAGQPVHVRWPETPTTRQASRAGICVGFEMAQQTKTLAGVKGWWEGVADFNSPAGVVSKSGPDTRFSVTTRNSRAGPVTTTNSIRARWKGLFFYSALARAGREGGGAGEGTLCFLSRGRTLCGRLSR</sequence>
<gene>
    <name evidence="1" type="ORF">LX32DRAFT_518</name>
</gene>
<organism evidence="1 2">
    <name type="scientific">Colletotrichum zoysiae</name>
    <dbReference type="NCBI Taxonomy" id="1216348"/>
    <lineage>
        <taxon>Eukaryota</taxon>
        <taxon>Fungi</taxon>
        <taxon>Dikarya</taxon>
        <taxon>Ascomycota</taxon>
        <taxon>Pezizomycotina</taxon>
        <taxon>Sordariomycetes</taxon>
        <taxon>Hypocreomycetidae</taxon>
        <taxon>Glomerellales</taxon>
        <taxon>Glomerellaceae</taxon>
        <taxon>Colletotrichum</taxon>
        <taxon>Colletotrichum graminicola species complex</taxon>
    </lineage>
</organism>
<protein>
    <submittedName>
        <fullName evidence="1">Uncharacterized protein</fullName>
    </submittedName>
</protein>
<accession>A0AAD9M5J4</accession>
<dbReference type="Proteomes" id="UP001232148">
    <property type="component" value="Unassembled WGS sequence"/>
</dbReference>
<reference evidence="1" key="1">
    <citation type="submission" date="2021-06" db="EMBL/GenBank/DDBJ databases">
        <title>Comparative genomics, transcriptomics and evolutionary studies reveal genomic signatures of adaptation to plant cell wall in hemibiotrophic fungi.</title>
        <authorList>
            <consortium name="DOE Joint Genome Institute"/>
            <person name="Baroncelli R."/>
            <person name="Diaz J.F."/>
            <person name="Benocci T."/>
            <person name="Peng M."/>
            <person name="Battaglia E."/>
            <person name="Haridas S."/>
            <person name="Andreopoulos W."/>
            <person name="Labutti K."/>
            <person name="Pangilinan J."/>
            <person name="Floch G.L."/>
            <person name="Makela M.R."/>
            <person name="Henrissat B."/>
            <person name="Grigoriev I.V."/>
            <person name="Crouch J.A."/>
            <person name="De Vries R.P."/>
            <person name="Sukno S.A."/>
            <person name="Thon M.R."/>
        </authorList>
    </citation>
    <scope>NUCLEOTIDE SEQUENCE</scope>
    <source>
        <strain evidence="1">MAFF235873</strain>
    </source>
</reference>
<proteinExistence type="predicted"/>
<name>A0AAD9M5J4_9PEZI</name>